<reference evidence="1 2" key="1">
    <citation type="submission" date="2024-06" db="EMBL/GenBank/DDBJ databases">
        <title>Sorghum-associated microbial communities from plants grown in Nebraska, USA.</title>
        <authorList>
            <person name="Schachtman D."/>
        </authorList>
    </citation>
    <scope>NUCLEOTIDE SEQUENCE [LARGE SCALE GENOMIC DNA]</scope>
    <source>
        <strain evidence="1 2">2857</strain>
    </source>
</reference>
<gene>
    <name evidence="1" type="ORF">ABIE21_000894</name>
</gene>
<dbReference type="RefSeq" id="WP_354023578.1">
    <property type="nucleotide sequence ID" value="NZ_JBEPSJ010000001.1"/>
</dbReference>
<organism evidence="1 2">
    <name type="scientific">Conyzicola nivalis</name>
    <dbReference type="NCBI Taxonomy" id="1477021"/>
    <lineage>
        <taxon>Bacteria</taxon>
        <taxon>Bacillati</taxon>
        <taxon>Actinomycetota</taxon>
        <taxon>Actinomycetes</taxon>
        <taxon>Micrococcales</taxon>
        <taxon>Microbacteriaceae</taxon>
        <taxon>Conyzicola</taxon>
    </lineage>
</organism>
<evidence type="ECO:0000313" key="2">
    <source>
        <dbReference type="Proteomes" id="UP001549257"/>
    </source>
</evidence>
<comment type="caution">
    <text evidence="1">The sequence shown here is derived from an EMBL/GenBank/DDBJ whole genome shotgun (WGS) entry which is preliminary data.</text>
</comment>
<accession>A0ABV2QK36</accession>
<protein>
    <recommendedName>
        <fullName evidence="3">AbiEi antitoxin C-terminal domain-containing protein</fullName>
    </recommendedName>
</protein>
<name>A0ABV2QK36_9MICO</name>
<sequence>MASLAPVLRVGDLPLAELCAARLDGELVGVDECFSPIDVHTGPFQRATALAGAWAPRLIAEQRTAAWVWGATPDSPARHQLCASIGARARAHIPQRGVVREVVIDDDEIVALGSVRVTAPLRTVTDLARFSAEFAEAEAGIVRLLLAGAGLDLDDCARALDRRRNLPAKKLALARLRWACSSS</sequence>
<evidence type="ECO:0000313" key="1">
    <source>
        <dbReference type="EMBL" id="MET4581404.1"/>
    </source>
</evidence>
<dbReference type="Proteomes" id="UP001549257">
    <property type="component" value="Unassembled WGS sequence"/>
</dbReference>
<evidence type="ECO:0008006" key="3">
    <source>
        <dbReference type="Google" id="ProtNLM"/>
    </source>
</evidence>
<dbReference type="EMBL" id="JBEPSJ010000001">
    <property type="protein sequence ID" value="MET4581404.1"/>
    <property type="molecule type" value="Genomic_DNA"/>
</dbReference>
<keyword evidence="2" id="KW-1185">Reference proteome</keyword>
<proteinExistence type="predicted"/>